<dbReference type="Proteomes" id="UP000002555">
    <property type="component" value="Segment"/>
</dbReference>
<reference evidence="1 2" key="1">
    <citation type="journal article" date="2001" name="J. Bacteriol.">
        <title>Phylogeny of the major head and tail genes of the wide-ranging T4-type bacteriophages.</title>
        <authorList>
            <person name="Tetart F."/>
            <person name="Desplats C."/>
            <person name="Kutateladze M."/>
            <person name="Monod C."/>
            <person name="Ackermann H.W."/>
            <person name="Krisch H.M."/>
        </authorList>
    </citation>
    <scope>NUCLEOTIDE SEQUENCE</scope>
</reference>
<protein>
    <submittedName>
        <fullName evidence="1">Uncharacterized protein</fullName>
    </submittedName>
</protein>
<dbReference type="RefSeq" id="NP_943937.1">
    <property type="nucleotide sequence ID" value="NC_005260.1"/>
</dbReference>
<dbReference type="KEGG" id="vg:2657886"/>
<keyword evidence="2" id="KW-1185">Reference proteome</keyword>
<evidence type="ECO:0000313" key="2">
    <source>
        <dbReference type="Proteomes" id="UP000002555"/>
    </source>
</evidence>
<accession>Q76Z32</accession>
<sequence length="60" mass="6973">MESRVTCASTCERSEQRQNKISYRSLMRIYFVFLKVINELASQSLARLSGVDYYSNENSV</sequence>
<evidence type="ECO:0000313" key="1">
    <source>
        <dbReference type="EMBL" id="AAQ17714.1"/>
    </source>
</evidence>
<gene>
    <name evidence="1" type="ORF">Aeh1fORF01c</name>
</gene>
<proteinExistence type="predicted"/>
<organism evidence="1 2">
    <name type="scientific">Aeromonas phage Aeh1</name>
    <dbReference type="NCBI Taxonomy" id="2880362"/>
    <lineage>
        <taxon>Viruses</taxon>
        <taxon>Duplodnaviria</taxon>
        <taxon>Heunggongvirae</taxon>
        <taxon>Uroviricota</taxon>
        <taxon>Caudoviricetes</taxon>
        <taxon>Pantevenvirales</taxon>
        <taxon>Straboviridae</taxon>
        <taxon>Cinqassovirus</taxon>
        <taxon>Cinqassovirus aeh1</taxon>
    </lineage>
</organism>
<dbReference type="EMBL" id="AY266303">
    <property type="protein sequence ID" value="AAQ17714.1"/>
    <property type="molecule type" value="Genomic_DNA"/>
</dbReference>
<name>Q76Z32_9CAUD</name>